<gene>
    <name evidence="2" type="ORF">NCTC204_02593</name>
    <name evidence="1" type="ORF">NCTC9637_00971</name>
</gene>
<evidence type="ECO:0000313" key="4">
    <source>
        <dbReference type="Proteomes" id="UP000255192"/>
    </source>
</evidence>
<proteinExistence type="predicted"/>
<evidence type="ECO:0008006" key="5">
    <source>
        <dbReference type="Google" id="ProtNLM"/>
    </source>
</evidence>
<dbReference type="Proteomes" id="UP000255192">
    <property type="component" value="Unassembled WGS sequence"/>
</dbReference>
<reference evidence="3 4" key="1">
    <citation type="submission" date="2018-06" db="EMBL/GenBank/DDBJ databases">
        <authorList>
            <consortium name="Pathogen Informatics"/>
            <person name="Doyle S."/>
        </authorList>
    </citation>
    <scope>NUCLEOTIDE SEQUENCE [LARGE SCALE GENOMIC DNA]</scope>
    <source>
        <strain evidence="2 4">NCTC204</strain>
        <strain evidence="1 3">NCTC9637</strain>
    </source>
</reference>
<dbReference type="EMBL" id="UGMD01000002">
    <property type="protein sequence ID" value="STU94357.1"/>
    <property type="molecule type" value="Genomic_DNA"/>
</dbReference>
<organism evidence="1 3">
    <name type="scientific">Klebsiella pneumoniae</name>
    <dbReference type="NCBI Taxonomy" id="573"/>
    <lineage>
        <taxon>Bacteria</taxon>
        <taxon>Pseudomonadati</taxon>
        <taxon>Pseudomonadota</taxon>
        <taxon>Gammaproteobacteria</taxon>
        <taxon>Enterobacterales</taxon>
        <taxon>Enterobacteriaceae</taxon>
        <taxon>Klebsiella/Raoultella group</taxon>
        <taxon>Klebsiella</taxon>
        <taxon>Klebsiella pneumoniae complex</taxon>
    </lineage>
</organism>
<accession>A0A377VWQ0</accession>
<evidence type="ECO:0000313" key="3">
    <source>
        <dbReference type="Proteomes" id="UP000255099"/>
    </source>
</evidence>
<evidence type="ECO:0000313" key="2">
    <source>
        <dbReference type="EMBL" id="STU94357.1"/>
    </source>
</evidence>
<name>A0A377VWQ0_KLEPN</name>
<evidence type="ECO:0000313" key="1">
    <source>
        <dbReference type="EMBL" id="STT46107.1"/>
    </source>
</evidence>
<protein>
    <recommendedName>
        <fullName evidence="5">Prophage protein</fullName>
    </recommendedName>
</protein>
<dbReference type="AlphaFoldDB" id="A0A377VWQ0"/>
<dbReference type="Proteomes" id="UP000255099">
    <property type="component" value="Unassembled WGS sequence"/>
</dbReference>
<dbReference type="RefSeq" id="WP_025861181.1">
    <property type="nucleotide sequence ID" value="NZ_BIIV01000029.1"/>
</dbReference>
<dbReference type="EMBL" id="UGLB01000003">
    <property type="protein sequence ID" value="STT46107.1"/>
    <property type="molecule type" value="Genomic_DNA"/>
</dbReference>
<sequence>MRQVPFEVLMHAENALSESEGAYEVLSMWLDSIPESEEFHGEACKVSAIMSLLHKSIGELVKAREAYSEKRA</sequence>